<dbReference type="PROSITE" id="PS50902">
    <property type="entry name" value="FLAVODOXIN_LIKE"/>
    <property type="match status" value="1"/>
</dbReference>
<dbReference type="PRINTS" id="PR00371">
    <property type="entry name" value="FPNCR"/>
</dbReference>
<dbReference type="EC" id="1.6.2.4" evidence="3"/>
<dbReference type="Pfam" id="PF03929">
    <property type="entry name" value="PepSY_TM"/>
    <property type="match status" value="1"/>
</dbReference>
<dbReference type="InterPro" id="IPR001433">
    <property type="entry name" value="OxRdtase_FAD/NAD-bd"/>
</dbReference>
<evidence type="ECO:0000256" key="4">
    <source>
        <dbReference type="SAM" id="Phobius"/>
    </source>
</evidence>
<dbReference type="GO" id="GO:0005829">
    <property type="term" value="C:cytosol"/>
    <property type="evidence" value="ECO:0007669"/>
    <property type="project" value="TreeGrafter"/>
</dbReference>
<evidence type="ECO:0000256" key="3">
    <source>
        <dbReference type="ARBA" id="ARBA00023797"/>
    </source>
</evidence>
<dbReference type="Pfam" id="PF00258">
    <property type="entry name" value="Flavodoxin_1"/>
    <property type="match status" value="1"/>
</dbReference>
<dbReference type="CDD" id="cd06201">
    <property type="entry name" value="SiR_like2"/>
    <property type="match status" value="1"/>
</dbReference>
<dbReference type="Pfam" id="PF00970">
    <property type="entry name" value="FAD_binding_6"/>
    <property type="match status" value="1"/>
</dbReference>
<dbReference type="RefSeq" id="WP_147040961.1">
    <property type="nucleotide sequence ID" value="NZ_BJYZ01000031.1"/>
</dbReference>
<keyword evidence="4" id="KW-0472">Membrane</keyword>
<dbReference type="InterPro" id="IPR017927">
    <property type="entry name" value="FAD-bd_FR_type"/>
</dbReference>
<dbReference type="SUPFAM" id="SSF52218">
    <property type="entry name" value="Flavoproteins"/>
    <property type="match status" value="1"/>
</dbReference>
<dbReference type="InterPro" id="IPR005625">
    <property type="entry name" value="PepSY-ass_TM"/>
</dbReference>
<dbReference type="PROSITE" id="PS51384">
    <property type="entry name" value="FAD_FR"/>
    <property type="match status" value="1"/>
</dbReference>
<dbReference type="OrthoDB" id="9791166at2"/>
<comment type="caution">
    <text evidence="7">The sequence shown here is derived from an EMBL/GenBank/DDBJ whole genome shotgun (WGS) entry which is preliminary data.</text>
</comment>
<sequence length="736" mass="79388">MLRQLHKFPGLLAALLVSVLALSGAVLSVFPALERSGAVTAPAGTISAADLAGRIADRYPGVEQIRRAPSGKVTVLYFENGFPASVVVDPASGQSVADYVPSGVERWVTNLHRSLFLDDAGRIAAGLGALAMLMLAVSGLQMTARRMGGWSRILGRARGSRRQRLHVDFGRMAVAGLMLSALTGMYMSLATFDVIPGGTAKAPGMPAEVNGGPTMPVNWIDAFRNIDLGDLRELTFPYLDDPTDAYRIKTATGDGYVDQATGLMLVWRDHGAARRVYETIYMLHTGQGLWWLGLILGVTALAVPVMSVTGVLVWASRRRTRPRIKANISARSADTVILVGSESGSTWGFARTLHDALTANGHKVHTGAMDSLAPAYPHADRMLILAATYGDGTAPASAKRFMARLEAMRTAPARPVAVLGFGDRQFPKFCRFAQDVERALARKGWPSLMPFATIDCQSAQAFARWGAELSEVLGEGLTLTHMPVRPRSHTLTLLARSDYGEAVQAPTSIFRFAPPHRGLLARLTGRSFPRFAAGDLVGIQAPGSDMPRYYSLASGTSDGWLEICVRKHPGGLCSGHLHALRPGDRIEAFIKPNPEFRPTGGRAPVILIGAGTGVGPLVGFVRGNRRRRPMHLYFGGRDPASDYLYEGEIAEWLGDKRLSRVTTAFSRVAGRDYVQDYIRRDAEALRAMIAQGAQIMVCGGRNMADGVRSALEDVLAPLSLTPTTLKAQGRYAEDVY</sequence>
<dbReference type="PANTHER" id="PTHR19384:SF17">
    <property type="entry name" value="NADPH--CYTOCHROME P450 REDUCTASE"/>
    <property type="match status" value="1"/>
</dbReference>
<evidence type="ECO:0000313" key="8">
    <source>
        <dbReference type="Proteomes" id="UP000321523"/>
    </source>
</evidence>
<dbReference type="GO" id="GO:0010181">
    <property type="term" value="F:FMN binding"/>
    <property type="evidence" value="ECO:0007669"/>
    <property type="project" value="InterPro"/>
</dbReference>
<evidence type="ECO:0000256" key="1">
    <source>
        <dbReference type="ARBA" id="ARBA00022630"/>
    </source>
</evidence>
<keyword evidence="1" id="KW-0285">Flavoprotein</keyword>
<keyword evidence="2" id="KW-0288">FMN</keyword>
<proteinExistence type="predicted"/>
<dbReference type="InterPro" id="IPR017938">
    <property type="entry name" value="Riboflavin_synthase-like_b-brl"/>
</dbReference>
<dbReference type="GO" id="GO:0004783">
    <property type="term" value="F:sulfite reductase (NADPH) activity"/>
    <property type="evidence" value="ECO:0007669"/>
    <property type="project" value="TreeGrafter"/>
</dbReference>
<gene>
    <name evidence="7" type="ORF">SAE02_58780</name>
</gene>
<dbReference type="Gene3D" id="2.40.30.10">
    <property type="entry name" value="Translation factors"/>
    <property type="match status" value="1"/>
</dbReference>
<dbReference type="Gene3D" id="3.40.50.80">
    <property type="entry name" value="Nucleotide-binding domain of ferredoxin-NADP reductase (FNR) module"/>
    <property type="match status" value="1"/>
</dbReference>
<dbReference type="InterPro" id="IPR008254">
    <property type="entry name" value="Flavodoxin/NO_synth"/>
</dbReference>
<dbReference type="InterPro" id="IPR039261">
    <property type="entry name" value="FNR_nucleotide-bd"/>
</dbReference>
<evidence type="ECO:0000259" key="6">
    <source>
        <dbReference type="PROSITE" id="PS51384"/>
    </source>
</evidence>
<feature type="domain" description="Flavodoxin-like" evidence="5">
    <location>
        <begin position="335"/>
        <end position="470"/>
    </location>
</feature>
<evidence type="ECO:0000313" key="7">
    <source>
        <dbReference type="EMBL" id="GEO41730.1"/>
    </source>
</evidence>
<dbReference type="InterPro" id="IPR001709">
    <property type="entry name" value="Flavoprot_Pyr_Nucl_cyt_Rdtase"/>
</dbReference>
<name>A0A512DZU9_9PROT</name>
<dbReference type="Proteomes" id="UP000321523">
    <property type="component" value="Unassembled WGS sequence"/>
</dbReference>
<protein>
    <recommendedName>
        <fullName evidence="3">NADPH--hemoprotein reductase</fullName>
        <ecNumber evidence="3">1.6.2.4</ecNumber>
    </recommendedName>
</protein>
<dbReference type="Gene3D" id="3.40.50.360">
    <property type="match status" value="1"/>
</dbReference>
<feature type="transmembrane region" description="Helical" evidence="4">
    <location>
        <begin position="123"/>
        <end position="144"/>
    </location>
</feature>
<feature type="domain" description="FAD-binding FR-type" evidence="6">
    <location>
        <begin position="486"/>
        <end position="599"/>
    </location>
</feature>
<feature type="transmembrane region" description="Helical" evidence="4">
    <location>
        <begin position="289"/>
        <end position="315"/>
    </location>
</feature>
<dbReference type="AlphaFoldDB" id="A0A512DZU9"/>
<evidence type="ECO:0000259" key="5">
    <source>
        <dbReference type="PROSITE" id="PS50902"/>
    </source>
</evidence>
<dbReference type="SUPFAM" id="SSF63380">
    <property type="entry name" value="Riboflavin synthase domain-like"/>
    <property type="match status" value="1"/>
</dbReference>
<accession>A0A512DZU9</accession>
<feature type="transmembrane region" description="Helical" evidence="4">
    <location>
        <begin position="165"/>
        <end position="187"/>
    </location>
</feature>
<dbReference type="EMBL" id="BJYZ01000031">
    <property type="protein sequence ID" value="GEO41730.1"/>
    <property type="molecule type" value="Genomic_DNA"/>
</dbReference>
<evidence type="ECO:0000256" key="2">
    <source>
        <dbReference type="ARBA" id="ARBA00022643"/>
    </source>
</evidence>
<dbReference type="InterPro" id="IPR029039">
    <property type="entry name" value="Flavoprotein-like_sf"/>
</dbReference>
<dbReference type="InterPro" id="IPR008333">
    <property type="entry name" value="Cbr1-like_FAD-bd_dom"/>
</dbReference>
<dbReference type="Pfam" id="PF00175">
    <property type="entry name" value="NAD_binding_1"/>
    <property type="match status" value="1"/>
</dbReference>
<keyword evidence="4" id="KW-1133">Transmembrane helix</keyword>
<reference evidence="7 8" key="1">
    <citation type="submission" date="2019-07" db="EMBL/GenBank/DDBJ databases">
        <title>Whole genome shotgun sequence of Skermanella aerolata NBRC 106429.</title>
        <authorList>
            <person name="Hosoyama A."/>
            <person name="Uohara A."/>
            <person name="Ohji S."/>
            <person name="Ichikawa N."/>
        </authorList>
    </citation>
    <scope>NUCLEOTIDE SEQUENCE [LARGE SCALE GENOMIC DNA]</scope>
    <source>
        <strain evidence="7 8">NBRC 106429</strain>
    </source>
</reference>
<dbReference type="GO" id="GO:0050660">
    <property type="term" value="F:flavin adenine dinucleotide binding"/>
    <property type="evidence" value="ECO:0007669"/>
    <property type="project" value="TreeGrafter"/>
</dbReference>
<keyword evidence="4" id="KW-0812">Transmembrane</keyword>
<dbReference type="PANTHER" id="PTHR19384">
    <property type="entry name" value="NITRIC OXIDE SYNTHASE-RELATED"/>
    <property type="match status" value="1"/>
</dbReference>
<organism evidence="7 8">
    <name type="scientific">Skermanella aerolata</name>
    <dbReference type="NCBI Taxonomy" id="393310"/>
    <lineage>
        <taxon>Bacteria</taxon>
        <taxon>Pseudomonadati</taxon>
        <taxon>Pseudomonadota</taxon>
        <taxon>Alphaproteobacteria</taxon>
        <taxon>Rhodospirillales</taxon>
        <taxon>Azospirillaceae</taxon>
        <taxon>Skermanella</taxon>
    </lineage>
</organism>
<dbReference type="SUPFAM" id="SSF52343">
    <property type="entry name" value="Ferredoxin reductase-like, C-terminal NADP-linked domain"/>
    <property type="match status" value="1"/>
</dbReference>
<keyword evidence="8" id="KW-1185">Reference proteome</keyword>